<reference evidence="2 3" key="1">
    <citation type="submission" date="2019-11" db="EMBL/GenBank/DDBJ databases">
        <title>Novel species isolated from a subtropical stream in China.</title>
        <authorList>
            <person name="Lu H."/>
        </authorList>
    </citation>
    <scope>NUCLEOTIDE SEQUENCE [LARGE SCALE GENOMIC DNA]</scope>
    <source>
        <strain evidence="2 3">FT80W</strain>
    </source>
</reference>
<name>A0A6I2L227_9BURK</name>
<dbReference type="AlphaFoldDB" id="A0A6I2L227"/>
<sequence length="139" mass="14836">MRYLDTSVLVAYLTHEANSLAAEAFMLSAGAPLAISTWTEVEFFSALGRKLRSGQLTKFVANGIVDKYRNSICANLRLIAVTDADHVYAKTLLDGWKSGLCAGDSLHLAISSAYGATTYTFDRGMAIAGAILGISVILL</sequence>
<feature type="domain" description="PIN" evidence="1">
    <location>
        <begin position="3"/>
        <end position="126"/>
    </location>
</feature>
<dbReference type="Gene3D" id="3.40.50.1010">
    <property type="entry name" value="5'-nuclease"/>
    <property type="match status" value="1"/>
</dbReference>
<dbReference type="InterPro" id="IPR002716">
    <property type="entry name" value="PIN_dom"/>
</dbReference>
<protein>
    <submittedName>
        <fullName evidence="2">PIN domain-containing protein</fullName>
    </submittedName>
</protein>
<dbReference type="Proteomes" id="UP000433309">
    <property type="component" value="Unassembled WGS sequence"/>
</dbReference>
<dbReference type="InterPro" id="IPR029060">
    <property type="entry name" value="PIN-like_dom_sf"/>
</dbReference>
<organism evidence="2 3">
    <name type="scientific">Duganella guangzhouensis</name>
    <dbReference type="NCBI Taxonomy" id="2666084"/>
    <lineage>
        <taxon>Bacteria</taxon>
        <taxon>Pseudomonadati</taxon>
        <taxon>Pseudomonadota</taxon>
        <taxon>Betaproteobacteria</taxon>
        <taxon>Burkholderiales</taxon>
        <taxon>Oxalobacteraceae</taxon>
        <taxon>Telluria group</taxon>
        <taxon>Duganella</taxon>
    </lineage>
</organism>
<dbReference type="Pfam" id="PF01850">
    <property type="entry name" value="PIN"/>
    <property type="match status" value="1"/>
</dbReference>
<keyword evidence="3" id="KW-1185">Reference proteome</keyword>
<proteinExistence type="predicted"/>
<accession>A0A6I2L227</accession>
<evidence type="ECO:0000259" key="1">
    <source>
        <dbReference type="Pfam" id="PF01850"/>
    </source>
</evidence>
<dbReference type="RefSeq" id="WP_154375687.1">
    <property type="nucleotide sequence ID" value="NZ_WKJK01000004.1"/>
</dbReference>
<evidence type="ECO:0000313" key="2">
    <source>
        <dbReference type="EMBL" id="MRW90349.1"/>
    </source>
</evidence>
<evidence type="ECO:0000313" key="3">
    <source>
        <dbReference type="Proteomes" id="UP000433309"/>
    </source>
</evidence>
<dbReference type="SUPFAM" id="SSF88723">
    <property type="entry name" value="PIN domain-like"/>
    <property type="match status" value="1"/>
</dbReference>
<dbReference type="CDD" id="cd09874">
    <property type="entry name" value="PIN_MT3492-like"/>
    <property type="match status" value="1"/>
</dbReference>
<dbReference type="EMBL" id="WKJK01000004">
    <property type="protein sequence ID" value="MRW90349.1"/>
    <property type="molecule type" value="Genomic_DNA"/>
</dbReference>
<gene>
    <name evidence="2" type="ORF">GJ699_10160</name>
</gene>
<comment type="caution">
    <text evidence="2">The sequence shown here is derived from an EMBL/GenBank/DDBJ whole genome shotgun (WGS) entry which is preliminary data.</text>
</comment>